<evidence type="ECO:0000313" key="5">
    <source>
        <dbReference type="Proteomes" id="UP001142078"/>
    </source>
</evidence>
<dbReference type="PANTHER" id="PTHR45726:SF3">
    <property type="entry name" value="LEUKOTRIENE A-4 HYDROLASE"/>
    <property type="match status" value="1"/>
</dbReference>
<comment type="cofactor">
    <cofactor evidence="2">
        <name>Zn(2+)</name>
        <dbReference type="ChEBI" id="CHEBI:29105"/>
    </cofactor>
    <text evidence="2">Binds 1 zinc ion per subunit.</text>
</comment>
<feature type="binding site" evidence="2">
    <location>
        <position position="374"/>
    </location>
    <ligand>
        <name>Zn(2+)</name>
        <dbReference type="ChEBI" id="CHEBI:29105"/>
        <note>catalytic</note>
    </ligand>
</feature>
<dbReference type="OrthoDB" id="9814383at2"/>
<dbReference type="PANTHER" id="PTHR45726">
    <property type="entry name" value="LEUKOTRIENE A-4 HYDROLASE"/>
    <property type="match status" value="1"/>
</dbReference>
<feature type="active site" description="Proton donor" evidence="1">
    <location>
        <position position="436"/>
    </location>
</feature>
<keyword evidence="2" id="KW-0862">Zinc</keyword>
<dbReference type="InterPro" id="IPR027268">
    <property type="entry name" value="Peptidase_M4/M1_CTD_sf"/>
</dbReference>
<proteinExistence type="predicted"/>
<dbReference type="CDD" id="cd09604">
    <property type="entry name" value="M1_APN_like"/>
    <property type="match status" value="1"/>
</dbReference>
<feature type="domain" description="Peptidase M1 membrane alanine aminopeptidase" evidence="3">
    <location>
        <begin position="296"/>
        <end position="492"/>
    </location>
</feature>
<feature type="active site" description="Proton acceptor" evidence="1">
    <location>
        <position position="352"/>
    </location>
</feature>
<evidence type="ECO:0000256" key="2">
    <source>
        <dbReference type="PIRSR" id="PIRSR634015-3"/>
    </source>
</evidence>
<keyword evidence="5" id="KW-1185">Reference proteome</keyword>
<dbReference type="SUPFAM" id="SSF55486">
    <property type="entry name" value="Metalloproteases ('zincins'), catalytic domain"/>
    <property type="match status" value="1"/>
</dbReference>
<gene>
    <name evidence="4" type="ORF">NSA23_09515</name>
</gene>
<dbReference type="InterPro" id="IPR014782">
    <property type="entry name" value="Peptidase_M1_dom"/>
</dbReference>
<evidence type="ECO:0000313" key="4">
    <source>
        <dbReference type="EMBL" id="MCR2044352.1"/>
    </source>
</evidence>
<feature type="binding site" evidence="2">
    <location>
        <position position="351"/>
    </location>
    <ligand>
        <name>Zn(2+)</name>
        <dbReference type="ChEBI" id="CHEBI:29105"/>
        <note>catalytic</note>
    </ligand>
</feature>
<dbReference type="Gene3D" id="2.60.40.1730">
    <property type="entry name" value="tricorn interacting facor f3 domain"/>
    <property type="match status" value="1"/>
</dbReference>
<accession>A0A9X2MJL3</accession>
<dbReference type="GO" id="GO:0008270">
    <property type="term" value="F:zinc ion binding"/>
    <property type="evidence" value="ECO:0007669"/>
    <property type="project" value="InterPro"/>
</dbReference>
<feature type="binding site" evidence="2">
    <location>
        <position position="355"/>
    </location>
    <ligand>
        <name>Zn(2+)</name>
        <dbReference type="ChEBI" id="CHEBI:29105"/>
        <note>catalytic</note>
    </ligand>
</feature>
<dbReference type="EMBL" id="JANJZL010000005">
    <property type="protein sequence ID" value="MCR2044352.1"/>
    <property type="molecule type" value="Genomic_DNA"/>
</dbReference>
<keyword evidence="2" id="KW-0479">Metal-binding</keyword>
<dbReference type="GO" id="GO:0008237">
    <property type="term" value="F:metallopeptidase activity"/>
    <property type="evidence" value="ECO:0007669"/>
    <property type="project" value="InterPro"/>
</dbReference>
<dbReference type="InterPro" id="IPR034015">
    <property type="entry name" value="M1_LTA4H"/>
</dbReference>
<dbReference type="Proteomes" id="UP001142078">
    <property type="component" value="Unassembled WGS sequence"/>
</dbReference>
<evidence type="ECO:0000256" key="1">
    <source>
        <dbReference type="PIRSR" id="PIRSR634015-1"/>
    </source>
</evidence>
<dbReference type="Pfam" id="PF01433">
    <property type="entry name" value="Peptidase_M1"/>
    <property type="match status" value="1"/>
</dbReference>
<organism evidence="4 5">
    <name type="scientific">Anaerosalibacter massiliensis</name>
    <dbReference type="NCBI Taxonomy" id="1347392"/>
    <lineage>
        <taxon>Bacteria</taxon>
        <taxon>Bacillati</taxon>
        <taxon>Bacillota</taxon>
        <taxon>Tissierellia</taxon>
        <taxon>Tissierellales</taxon>
        <taxon>Sporanaerobacteraceae</taxon>
        <taxon>Anaerosalibacter</taxon>
    </lineage>
</organism>
<comment type="caution">
    <text evidence="4">The sequence shown here is derived from an EMBL/GenBank/DDBJ whole genome shotgun (WGS) entry which is preliminary data.</text>
</comment>
<dbReference type="PROSITE" id="PS51257">
    <property type="entry name" value="PROKAR_LIPOPROTEIN"/>
    <property type="match status" value="1"/>
</dbReference>
<dbReference type="Gene3D" id="1.10.390.10">
    <property type="entry name" value="Neutral Protease Domain 2"/>
    <property type="match status" value="1"/>
</dbReference>
<dbReference type="RefSeq" id="WP_050069710.1">
    <property type="nucleotide sequence ID" value="NZ_CABKTM010000011.1"/>
</dbReference>
<dbReference type="AlphaFoldDB" id="A0A9X2MJL3"/>
<evidence type="ECO:0000259" key="3">
    <source>
        <dbReference type="Pfam" id="PF01433"/>
    </source>
</evidence>
<name>A0A9X2MJL3_9FIRM</name>
<reference evidence="4" key="1">
    <citation type="submission" date="2022-07" db="EMBL/GenBank/DDBJ databases">
        <title>Enhanced cultured diversity of the mouse gut microbiota enables custom-made synthetic communities.</title>
        <authorList>
            <person name="Afrizal A."/>
        </authorList>
    </citation>
    <scope>NUCLEOTIDE SEQUENCE</scope>
    <source>
        <strain evidence="4">DSM 29482</strain>
    </source>
</reference>
<sequence>MYSKRKISSFLIIVLSLSIILSGCLVSNSTHETLITNDYNDLKIDKLNNYKIEVEFNPREKNYTGKQVITYVNNTDSNLKDIFIHLYPNAFKSKETAPFLEDDFEKIYNGKYEPGFIDLNKVMVNKKDVNYEIQGHGDTILKIEPNSALKPNEKLDIYLEYKVKLPSAQDRFGYGEDTFNFGNWYPIVSVYDENGWNTDPYYNIGDPFYSDISNYEVRITVPRNIIVASSGNILDEKIKGNKKTYNIEGKLIRDFAWIASEYFTVEEREVEGIKIKNYFLEGDSDIKKFVGDVSENSIRTFNKLFGKYPYGNYSVVATDFSGGMEYPGLVFIGREYYNEFEKDFLEKVIAHETGHQWWYGVVGNNQVEEAWLDESLTTYSEIVYLDEIYGEEMGKEHYEDMKNYYDYMQESYKFEEVVVKSLEDFNNWNDYGALVYYRGAMFLDEIKKDFGKETLYDILDKYYNKHKFYNAKTEDFIKVCEEVTGTSFEKRVYKWLYKRE</sequence>
<dbReference type="InterPro" id="IPR042097">
    <property type="entry name" value="Aminopeptidase_N-like_N_sf"/>
</dbReference>
<protein>
    <submittedName>
        <fullName evidence="4">M1 family metallopeptidase</fullName>
    </submittedName>
</protein>